<keyword evidence="4 6" id="KW-0274">FAD</keyword>
<evidence type="ECO:0000256" key="3">
    <source>
        <dbReference type="ARBA" id="ARBA00022630"/>
    </source>
</evidence>
<evidence type="ECO:0000256" key="4">
    <source>
        <dbReference type="ARBA" id="ARBA00022827"/>
    </source>
</evidence>
<keyword evidence="8" id="KW-1185">Reference proteome</keyword>
<reference evidence="7 8" key="1">
    <citation type="submission" date="2018-09" db="EMBL/GenBank/DDBJ databases">
        <title>Genome sequencing of strain 6GH32-13.</title>
        <authorList>
            <person name="Weon H.-Y."/>
            <person name="Heo J."/>
            <person name="Kwon S.-W."/>
        </authorList>
    </citation>
    <scope>NUCLEOTIDE SEQUENCE [LARGE SCALE GENOMIC DNA]</scope>
    <source>
        <strain evidence="7 8">5GH32-13</strain>
    </source>
</reference>
<dbReference type="UniPathway" id="UPA00193"/>
<dbReference type="SUPFAM" id="SSF51730">
    <property type="entry name" value="FAD-linked oxidoreductase"/>
    <property type="match status" value="1"/>
</dbReference>
<dbReference type="Proteomes" id="UP000263900">
    <property type="component" value="Chromosome"/>
</dbReference>
<evidence type="ECO:0000256" key="6">
    <source>
        <dbReference type="RuleBase" id="RU003862"/>
    </source>
</evidence>
<gene>
    <name evidence="7" type="ORF">D3H65_10065</name>
</gene>
<dbReference type="Gene3D" id="3.20.20.220">
    <property type="match status" value="1"/>
</dbReference>
<evidence type="ECO:0000256" key="5">
    <source>
        <dbReference type="ARBA" id="ARBA00023002"/>
    </source>
</evidence>
<evidence type="ECO:0000256" key="2">
    <source>
        <dbReference type="ARBA" id="ARBA00004777"/>
    </source>
</evidence>
<dbReference type="EMBL" id="CP032157">
    <property type="protein sequence ID" value="AXY74299.1"/>
    <property type="molecule type" value="Genomic_DNA"/>
</dbReference>
<dbReference type="Pfam" id="PF02219">
    <property type="entry name" value="MTHFR"/>
    <property type="match status" value="1"/>
</dbReference>
<evidence type="ECO:0000256" key="1">
    <source>
        <dbReference type="ARBA" id="ARBA00001974"/>
    </source>
</evidence>
<dbReference type="GO" id="GO:0006555">
    <property type="term" value="P:methionine metabolic process"/>
    <property type="evidence" value="ECO:0007669"/>
    <property type="project" value="InterPro"/>
</dbReference>
<organism evidence="7 8">
    <name type="scientific">Paraflavitalea soli</name>
    <dbReference type="NCBI Taxonomy" id="2315862"/>
    <lineage>
        <taxon>Bacteria</taxon>
        <taxon>Pseudomonadati</taxon>
        <taxon>Bacteroidota</taxon>
        <taxon>Chitinophagia</taxon>
        <taxon>Chitinophagales</taxon>
        <taxon>Chitinophagaceae</taxon>
        <taxon>Paraflavitalea</taxon>
    </lineage>
</organism>
<name>A0A3B7MLW3_9BACT</name>
<evidence type="ECO:0000313" key="7">
    <source>
        <dbReference type="EMBL" id="AXY74299.1"/>
    </source>
</evidence>
<dbReference type="InterPro" id="IPR029041">
    <property type="entry name" value="FAD-linked_oxidoreductase-like"/>
</dbReference>
<dbReference type="InterPro" id="IPR003171">
    <property type="entry name" value="Mehydrof_redctse-like"/>
</dbReference>
<keyword evidence="3 6" id="KW-0285">Flavoprotein</keyword>
<protein>
    <recommendedName>
        <fullName evidence="6">Methylenetetrahydrofolate reductase</fullName>
    </recommendedName>
</protein>
<sequence length="318" mass="35988">MFLNKIRTGESGIVTYGITPPKKTETDPLRMAEIAERTIARILPLDIDALVVYDVQDESARTPVERPFPFMNAHDPFEFASTYLQDLRIPKIIYRPAGKFTRDELSEWLDDLHKHQFYPVFVGVPAPDFAVKTSLTEAYELWSKNKRTSVIGAVTIPERHAVLKDEDKRILDKAACGVSYFISQCVFNVDYAKKMIEDLAHTCKAQNAPTPTIIFTLAACGSVKTMQFMDWLGIHLPESMQEELTKAENMLDRSVGICLEIAAEMITYCSERSIPFGFNIESVAINKKEIEASIYMVNRVGEMLENKGIRKRSVLPVP</sequence>
<accession>A0A3B7MLW3</accession>
<dbReference type="KEGG" id="pseg:D3H65_10065"/>
<dbReference type="OrthoDB" id="4367389at2"/>
<comment type="similarity">
    <text evidence="6">Belongs to the methylenetetrahydrofolate reductase family.</text>
</comment>
<evidence type="ECO:0000313" key="8">
    <source>
        <dbReference type="Proteomes" id="UP000263900"/>
    </source>
</evidence>
<comment type="pathway">
    <text evidence="2 6">One-carbon metabolism; tetrahydrofolate interconversion.</text>
</comment>
<dbReference type="GO" id="GO:0004489">
    <property type="term" value="F:methylenetetrahydrofolate reductase [NAD(P)H] activity"/>
    <property type="evidence" value="ECO:0007669"/>
    <property type="project" value="InterPro"/>
</dbReference>
<keyword evidence="5 6" id="KW-0560">Oxidoreductase</keyword>
<proteinExistence type="inferred from homology"/>
<dbReference type="GO" id="GO:0035999">
    <property type="term" value="P:tetrahydrofolate interconversion"/>
    <property type="evidence" value="ECO:0007669"/>
    <property type="project" value="UniProtKB-UniPathway"/>
</dbReference>
<comment type="cofactor">
    <cofactor evidence="1 6">
        <name>FAD</name>
        <dbReference type="ChEBI" id="CHEBI:57692"/>
    </cofactor>
</comment>
<dbReference type="AlphaFoldDB" id="A0A3B7MLW3"/>
<dbReference type="RefSeq" id="WP_119050186.1">
    <property type="nucleotide sequence ID" value="NZ_CP032157.1"/>
</dbReference>